<keyword evidence="1" id="KW-0677">Repeat</keyword>
<dbReference type="InterPro" id="IPR050498">
    <property type="entry name" value="Ycf3"/>
</dbReference>
<feature type="compositionally biased region" description="Low complexity" evidence="3">
    <location>
        <begin position="529"/>
        <end position="546"/>
    </location>
</feature>
<evidence type="ECO:0000313" key="4">
    <source>
        <dbReference type="EMBL" id="OGG46451.1"/>
    </source>
</evidence>
<dbReference type="NCBIfam" id="TIGR04514">
    <property type="entry name" value="GWxTD_dom"/>
    <property type="match status" value="1"/>
</dbReference>
<evidence type="ECO:0000256" key="1">
    <source>
        <dbReference type="ARBA" id="ARBA00022737"/>
    </source>
</evidence>
<dbReference type="SUPFAM" id="SSF48452">
    <property type="entry name" value="TPR-like"/>
    <property type="match status" value="1"/>
</dbReference>
<dbReference type="SMART" id="SM00028">
    <property type="entry name" value="TPR"/>
    <property type="match status" value="3"/>
</dbReference>
<dbReference type="InterPro" id="IPR011990">
    <property type="entry name" value="TPR-like_helical_dom_sf"/>
</dbReference>
<evidence type="ECO:0000256" key="2">
    <source>
        <dbReference type="ARBA" id="ARBA00022803"/>
    </source>
</evidence>
<feature type="region of interest" description="Disordered" evidence="3">
    <location>
        <begin position="527"/>
        <end position="552"/>
    </location>
</feature>
<gene>
    <name evidence="4" type="ORF">A3F84_18285</name>
</gene>
<comment type="caution">
    <text evidence="4">The sequence shown here is derived from an EMBL/GenBank/DDBJ whole genome shotgun (WGS) entry which is preliminary data.</text>
</comment>
<dbReference type="PANTHER" id="PTHR44858:SF1">
    <property type="entry name" value="UDP-N-ACETYLGLUCOSAMINE--PEPTIDE N-ACETYLGLUCOSAMINYLTRANSFERASE SPINDLY-RELATED"/>
    <property type="match status" value="1"/>
</dbReference>
<evidence type="ECO:0000313" key="5">
    <source>
        <dbReference type="Proteomes" id="UP000178606"/>
    </source>
</evidence>
<keyword evidence="2" id="KW-0802">TPR repeat</keyword>
<dbReference type="Gene3D" id="1.25.40.10">
    <property type="entry name" value="Tetratricopeptide repeat domain"/>
    <property type="match status" value="3"/>
</dbReference>
<dbReference type="InterPro" id="IPR030959">
    <property type="entry name" value="GWxTD_dom"/>
</dbReference>
<dbReference type="Pfam" id="PF12895">
    <property type="entry name" value="ANAPC3"/>
    <property type="match status" value="1"/>
</dbReference>
<dbReference type="Proteomes" id="UP000178606">
    <property type="component" value="Unassembled WGS sequence"/>
</dbReference>
<organism evidence="4 5">
    <name type="scientific">Handelsmanbacteria sp. (strain RIFCSPLOWO2_12_FULL_64_10)</name>
    <dbReference type="NCBI Taxonomy" id="1817868"/>
    <lineage>
        <taxon>Bacteria</taxon>
        <taxon>Candidatus Handelsmaniibacteriota</taxon>
    </lineage>
</organism>
<sequence>MSRAVCRGYAEALRQRARADGQAMGRGVCADHLTAVGGFLRAYRVAHEGRYPATLAALNAYLEQQHGPAGVLFRAPTDADKERRISYGYRMPRPEDPEGAPVVWSYFYAGRGVELVKAGDGLRAIDRPFGKAQVDSLFAVGLRALESDSLAAAILAFKGLTYVAPSYGPGHTKLGYACLKAGQVARAEAVFLKALQVDRRQAEAHNGLGLIYAQRPMGLQWAIEAFQEALKWNPKYAEARYHIAEIRLKLKQYDARGDAEKAIALDPAYAPAYRLIGDWWDEMQDDYETAILWYVRYMAMRPDDVEARLRLGKLYLKARDFERVTKMLMDYAQGHAEEVHILPILAQACLEMKRLDWAQAFYARYLNGVDARERALYEDIRPVVYPEEVAEYEGAVRSGQGEAFLRRFWARRDPDLITPVNERLLEHYRRVWYARTNFSARKKPWDRRGEVYVRFGEPDHRSRSDMVNFQQGLAVQRVKEAMAQELYGKDADIGTYIGPVYPIKGPRQYDLSFIVQQRMAAIGAEMMRGQQAQQGQGGAQSPSGQPNASEEFNFSGVGVEGNFSSRATAQQGTELVPWECWVYTKIGGGFEITFTDELQNGNYDYAPQVLDARVPPERLLKFNWYAPERVFARASMVAPDFYTPKIDAPPLKFYYDLADFRGMEGRSALEVYYGIPRVIGRYLPEQDSTRMVVDRQVALLNLETGAAFRAQRELVFEGAGDLTRQPGAFIPDVARLEVPPGKYRLEVSAKDRLSGRMGTYRQDVGIPPYGKGALRLSGLVLAWQVGEGREGDKFTRHGLRVVPLPTRTFRKGQNIFVYYEVYNLKPDSTGVTRHSVEYTLRAEGGGILSKAFPGFVGKRPEVAVSQTQAGTQEAEYRYIELDLQGLSPGKGALTVTVRDLNSGQAASRELAFTMAE</sequence>
<dbReference type="PANTHER" id="PTHR44858">
    <property type="entry name" value="TETRATRICOPEPTIDE REPEAT PROTEIN 6"/>
    <property type="match status" value="1"/>
</dbReference>
<accession>A0A1F6CBT4</accession>
<dbReference type="EMBL" id="MFKF01000313">
    <property type="protein sequence ID" value="OGG46451.1"/>
    <property type="molecule type" value="Genomic_DNA"/>
</dbReference>
<proteinExistence type="predicted"/>
<protein>
    <submittedName>
        <fullName evidence="4">Uncharacterized protein</fullName>
    </submittedName>
</protein>
<dbReference type="InterPro" id="IPR019734">
    <property type="entry name" value="TPR_rpt"/>
</dbReference>
<reference evidence="4 5" key="1">
    <citation type="journal article" date="2016" name="Nat. Commun.">
        <title>Thousands of microbial genomes shed light on interconnected biogeochemical processes in an aquifer system.</title>
        <authorList>
            <person name="Anantharaman K."/>
            <person name="Brown C.T."/>
            <person name="Hug L.A."/>
            <person name="Sharon I."/>
            <person name="Castelle C.J."/>
            <person name="Probst A.J."/>
            <person name="Thomas B.C."/>
            <person name="Singh A."/>
            <person name="Wilkins M.J."/>
            <person name="Karaoz U."/>
            <person name="Brodie E.L."/>
            <person name="Williams K.H."/>
            <person name="Hubbard S.S."/>
            <person name="Banfield J.F."/>
        </authorList>
    </citation>
    <scope>NUCLEOTIDE SEQUENCE [LARGE SCALE GENOMIC DNA]</scope>
    <source>
        <strain evidence="5">RIFCSPLOWO2_12_FULL_64_10</strain>
    </source>
</reference>
<evidence type="ECO:0000256" key="3">
    <source>
        <dbReference type="SAM" id="MobiDB-lite"/>
    </source>
</evidence>
<dbReference type="AlphaFoldDB" id="A0A1F6CBT4"/>
<name>A0A1F6CBT4_HANXR</name>